<organism evidence="6 7">
    <name type="scientific">Coemansia erecta</name>
    <dbReference type="NCBI Taxonomy" id="147472"/>
    <lineage>
        <taxon>Eukaryota</taxon>
        <taxon>Fungi</taxon>
        <taxon>Fungi incertae sedis</taxon>
        <taxon>Zoopagomycota</taxon>
        <taxon>Kickxellomycotina</taxon>
        <taxon>Kickxellomycetes</taxon>
        <taxon>Kickxellales</taxon>
        <taxon>Kickxellaceae</taxon>
        <taxon>Coemansia</taxon>
    </lineage>
</organism>
<protein>
    <submittedName>
        <fullName evidence="6">60S ribosomal protein L24</fullName>
    </submittedName>
</protein>
<evidence type="ECO:0000256" key="1">
    <source>
        <dbReference type="ARBA" id="ARBA00005647"/>
    </source>
</evidence>
<sequence length="190" mass="21473">MDTLIIDESIETVADTSISTDISIGKGNISHCLLHSHRLEICSFSGYKIYPSRGRTFIRGDGRTFHFLSSKTESLFHQRKNPRKFDWTVVFRKMHRKGISEEVAKKRTRRAVKYNRSIVGASWDAINARRNEKTEVRSAARAEAVAKAKEARKEEAAKRKAARANQPAGGQKFSKQQARGAQVKVQANSR</sequence>
<dbReference type="Gene3D" id="6.10.250.1270">
    <property type="match status" value="1"/>
</dbReference>
<evidence type="ECO:0000259" key="5">
    <source>
        <dbReference type="SMART" id="SM00746"/>
    </source>
</evidence>
<comment type="similarity">
    <text evidence="1">Belongs to the eukaryotic ribosomal protein eL24 family.</text>
</comment>
<feature type="region of interest" description="Disordered" evidence="4">
    <location>
        <begin position="146"/>
        <end position="190"/>
    </location>
</feature>
<dbReference type="Pfam" id="PF01246">
    <property type="entry name" value="Ribosomal_L24e"/>
    <property type="match status" value="1"/>
</dbReference>
<dbReference type="AlphaFoldDB" id="A0A9W7Y6T0"/>
<feature type="domain" description="TRASH" evidence="5">
    <location>
        <begin position="42"/>
        <end position="80"/>
    </location>
</feature>
<reference evidence="6" key="1">
    <citation type="submission" date="2022-07" db="EMBL/GenBank/DDBJ databases">
        <title>Phylogenomic reconstructions and comparative analyses of Kickxellomycotina fungi.</title>
        <authorList>
            <person name="Reynolds N.K."/>
            <person name="Stajich J.E."/>
            <person name="Barry K."/>
            <person name="Grigoriev I.V."/>
            <person name="Crous P."/>
            <person name="Smith M.E."/>
        </authorList>
    </citation>
    <scope>NUCLEOTIDE SEQUENCE</scope>
    <source>
        <strain evidence="6">NBRC 32514</strain>
    </source>
</reference>
<dbReference type="CDD" id="cd00472">
    <property type="entry name" value="Ribosomal_L24e_L24"/>
    <property type="match status" value="1"/>
</dbReference>
<accession>A0A9W7Y6T0</accession>
<evidence type="ECO:0000256" key="2">
    <source>
        <dbReference type="ARBA" id="ARBA00022980"/>
    </source>
</evidence>
<dbReference type="PANTHER" id="PTHR10792">
    <property type="entry name" value="60S RIBOSOMAL PROTEIN L24"/>
    <property type="match status" value="1"/>
</dbReference>
<gene>
    <name evidence="6" type="primary">RPL24</name>
    <name evidence="6" type="ORF">LPJ53_000792</name>
</gene>
<dbReference type="GO" id="GO:0002181">
    <property type="term" value="P:cytoplasmic translation"/>
    <property type="evidence" value="ECO:0007669"/>
    <property type="project" value="TreeGrafter"/>
</dbReference>
<evidence type="ECO:0000313" key="7">
    <source>
        <dbReference type="Proteomes" id="UP001149813"/>
    </source>
</evidence>
<dbReference type="InterPro" id="IPR056366">
    <property type="entry name" value="Ribosomal_eL24"/>
</dbReference>
<evidence type="ECO:0000313" key="6">
    <source>
        <dbReference type="EMBL" id="KAJ1725003.1"/>
    </source>
</evidence>
<dbReference type="GO" id="GO:0003735">
    <property type="term" value="F:structural constituent of ribosome"/>
    <property type="evidence" value="ECO:0007669"/>
    <property type="project" value="InterPro"/>
</dbReference>
<keyword evidence="3" id="KW-0687">Ribonucleoprotein</keyword>
<name>A0A9W7Y6T0_9FUNG</name>
<dbReference type="GO" id="GO:0003729">
    <property type="term" value="F:mRNA binding"/>
    <property type="evidence" value="ECO:0007669"/>
    <property type="project" value="TreeGrafter"/>
</dbReference>
<feature type="compositionally biased region" description="Polar residues" evidence="4">
    <location>
        <begin position="173"/>
        <end position="190"/>
    </location>
</feature>
<evidence type="ECO:0000256" key="4">
    <source>
        <dbReference type="SAM" id="MobiDB-lite"/>
    </source>
</evidence>
<dbReference type="SMART" id="SM00746">
    <property type="entry name" value="TRASH"/>
    <property type="match status" value="1"/>
</dbReference>
<dbReference type="SUPFAM" id="SSF57716">
    <property type="entry name" value="Glucocorticoid receptor-like (DNA-binding domain)"/>
    <property type="match status" value="1"/>
</dbReference>
<proteinExistence type="inferred from homology"/>
<dbReference type="GO" id="GO:0022625">
    <property type="term" value="C:cytosolic large ribosomal subunit"/>
    <property type="evidence" value="ECO:0007669"/>
    <property type="project" value="TreeGrafter"/>
</dbReference>
<dbReference type="Proteomes" id="UP001149813">
    <property type="component" value="Unassembled WGS sequence"/>
</dbReference>
<comment type="caution">
    <text evidence="6">The sequence shown here is derived from an EMBL/GenBank/DDBJ whole genome shotgun (WGS) entry which is preliminary data.</text>
</comment>
<evidence type="ECO:0000256" key="3">
    <source>
        <dbReference type="ARBA" id="ARBA00023274"/>
    </source>
</evidence>
<dbReference type="InterPro" id="IPR038630">
    <property type="entry name" value="L24e/L24_sf"/>
</dbReference>
<feature type="compositionally biased region" description="Basic and acidic residues" evidence="4">
    <location>
        <begin position="146"/>
        <end position="158"/>
    </location>
</feature>
<dbReference type="EMBL" id="JANBOJ010000015">
    <property type="protein sequence ID" value="KAJ1725003.1"/>
    <property type="molecule type" value="Genomic_DNA"/>
</dbReference>
<dbReference type="OrthoDB" id="1727108at2759"/>
<dbReference type="Gene3D" id="2.30.170.20">
    <property type="entry name" value="Ribosomal protein L24e"/>
    <property type="match status" value="1"/>
</dbReference>
<dbReference type="FunFam" id="2.30.170.20:FF:000002">
    <property type="entry name" value="60S ribosomal protein L24"/>
    <property type="match status" value="1"/>
</dbReference>
<dbReference type="PANTHER" id="PTHR10792:SF1">
    <property type="entry name" value="RIBOSOMAL PROTEIN L24"/>
    <property type="match status" value="1"/>
</dbReference>
<keyword evidence="2 6" id="KW-0689">Ribosomal protein</keyword>
<keyword evidence="7" id="KW-1185">Reference proteome</keyword>
<dbReference type="InterPro" id="IPR000988">
    <property type="entry name" value="Ribosomal_eL24-rel_N"/>
</dbReference>
<dbReference type="InterPro" id="IPR011017">
    <property type="entry name" value="TRASH_dom"/>
</dbReference>